<dbReference type="EMBL" id="JAJADQ010000004">
    <property type="protein sequence ID" value="MCB2377987.1"/>
    <property type="molecule type" value="Genomic_DNA"/>
</dbReference>
<evidence type="ECO:0000313" key="1">
    <source>
        <dbReference type="EMBL" id="MCB2377987.1"/>
    </source>
</evidence>
<reference evidence="1" key="1">
    <citation type="submission" date="2021-10" db="EMBL/GenBank/DDBJ databases">
        <authorList>
            <person name="Dean J.D."/>
            <person name="Kim M.K."/>
            <person name="Newey C.N."/>
            <person name="Stoker T.S."/>
            <person name="Thompson D.W."/>
            <person name="Grose J.H."/>
        </authorList>
    </citation>
    <scope>NUCLEOTIDE SEQUENCE</scope>
    <source>
        <strain evidence="1">BT635</strain>
    </source>
</reference>
<dbReference type="Proteomes" id="UP001165297">
    <property type="component" value="Unassembled WGS sequence"/>
</dbReference>
<keyword evidence="2" id="KW-1185">Reference proteome</keyword>
<comment type="caution">
    <text evidence="1">The sequence shown here is derived from an EMBL/GenBank/DDBJ whole genome shotgun (WGS) entry which is preliminary data.</text>
</comment>
<gene>
    <name evidence="1" type="ORF">LGH70_10370</name>
</gene>
<organism evidence="1 2">
    <name type="scientific">Hymenobacter nitidus</name>
    <dbReference type="NCBI Taxonomy" id="2880929"/>
    <lineage>
        <taxon>Bacteria</taxon>
        <taxon>Pseudomonadati</taxon>
        <taxon>Bacteroidota</taxon>
        <taxon>Cytophagia</taxon>
        <taxon>Cytophagales</taxon>
        <taxon>Hymenobacteraceae</taxon>
        <taxon>Hymenobacter</taxon>
    </lineage>
</organism>
<proteinExistence type="predicted"/>
<evidence type="ECO:0008006" key="3">
    <source>
        <dbReference type="Google" id="ProtNLM"/>
    </source>
</evidence>
<protein>
    <recommendedName>
        <fullName evidence="3">ASCH domain-containing protein</fullName>
    </recommendedName>
</protein>
<name>A0ABS8AC83_9BACT</name>
<dbReference type="RefSeq" id="WP_226185202.1">
    <property type="nucleotide sequence ID" value="NZ_JAJADQ010000004.1"/>
</dbReference>
<accession>A0ABS8AC83</accession>
<sequence length="110" mass="12726">MSLDPATFFHHAADNEKTIVYTQTVDGDMEPHDALLIAQTNRQRLFVTLEKRRRYVTYTFVDDATDDVELDFVQDYQEVEELLEDAGLYGSHDGEVGILYHNLLFLLMNP</sequence>
<evidence type="ECO:0000313" key="2">
    <source>
        <dbReference type="Proteomes" id="UP001165297"/>
    </source>
</evidence>